<evidence type="ECO:0000313" key="4">
    <source>
        <dbReference type="Proteomes" id="UP000477920"/>
    </source>
</evidence>
<dbReference type="AlphaFoldDB" id="A0AB34DD67"/>
<feature type="transmembrane region" description="Helical" evidence="2">
    <location>
        <begin position="12"/>
        <end position="28"/>
    </location>
</feature>
<reference evidence="3 4" key="1">
    <citation type="submission" date="2019-10" db="EMBL/GenBank/DDBJ databases">
        <title>Bacillus from the desert of Cuatro Cinegas, Coahuila.</title>
        <authorList>
            <person name="Olmedo-Alvarez G."/>
            <person name="Saldana S."/>
            <person name="Barcelo D."/>
        </authorList>
    </citation>
    <scope>NUCLEOTIDE SEQUENCE [LARGE SCALE GENOMIC DNA]</scope>
    <source>
        <strain evidence="3 4">CH101a_3T</strain>
    </source>
</reference>
<evidence type="ECO:0000313" key="3">
    <source>
        <dbReference type="EMBL" id="KAB2502335.1"/>
    </source>
</evidence>
<feature type="transmembrane region" description="Helical" evidence="2">
    <location>
        <begin position="66"/>
        <end position="85"/>
    </location>
</feature>
<keyword evidence="2" id="KW-0472">Membrane</keyword>
<dbReference type="EMBL" id="WBPB01000002">
    <property type="protein sequence ID" value="KAB2502335.1"/>
    <property type="molecule type" value="Genomic_DNA"/>
</dbReference>
<evidence type="ECO:0000256" key="1">
    <source>
        <dbReference type="SAM" id="Coils"/>
    </source>
</evidence>
<protein>
    <submittedName>
        <fullName evidence="3">Uncharacterized protein</fullName>
    </submittedName>
</protein>
<feature type="transmembrane region" description="Helical" evidence="2">
    <location>
        <begin position="34"/>
        <end position="54"/>
    </location>
</feature>
<evidence type="ECO:0000256" key="2">
    <source>
        <dbReference type="SAM" id="Phobius"/>
    </source>
</evidence>
<gene>
    <name evidence="3" type="ORF">F8158_00035</name>
</gene>
<sequence length="195" mass="22166">MERNIVWDVEKITIYLGLAIVGLGFWNATGSANISSPLVTGISASGLCLTLADFFKNRYDNSNNKFYLFIDSLLYILATMSILVYPNSKLITSLDKDTLDSISTTASLLALGFVYITIGFSNKKAIVTRERERLEEEYKRLKGMQDIIENNKLLLQKEEEKHERIMKLLTDLSADCKELEKRVNELNRNTEKSPV</sequence>
<organism evidence="3 4">
    <name type="scientific">Bacillus cereus</name>
    <dbReference type="NCBI Taxonomy" id="1396"/>
    <lineage>
        <taxon>Bacteria</taxon>
        <taxon>Bacillati</taxon>
        <taxon>Bacillota</taxon>
        <taxon>Bacilli</taxon>
        <taxon>Bacillales</taxon>
        <taxon>Bacillaceae</taxon>
        <taxon>Bacillus</taxon>
        <taxon>Bacillus cereus group</taxon>
    </lineage>
</organism>
<keyword evidence="2" id="KW-1133">Transmembrane helix</keyword>
<dbReference type="RefSeq" id="WP_151639513.1">
    <property type="nucleotide sequence ID" value="NZ_WBPB01000002.1"/>
</dbReference>
<keyword evidence="1" id="KW-0175">Coiled coil</keyword>
<name>A0AB34DD67_BACCE</name>
<comment type="caution">
    <text evidence="3">The sequence shown here is derived from an EMBL/GenBank/DDBJ whole genome shotgun (WGS) entry which is preliminary data.</text>
</comment>
<feature type="transmembrane region" description="Helical" evidence="2">
    <location>
        <begin position="105"/>
        <end position="122"/>
    </location>
</feature>
<accession>A0AB34DD67</accession>
<dbReference type="Proteomes" id="UP000477920">
    <property type="component" value="Unassembled WGS sequence"/>
</dbReference>
<feature type="coiled-coil region" evidence="1">
    <location>
        <begin position="124"/>
        <end position="189"/>
    </location>
</feature>
<proteinExistence type="predicted"/>
<keyword evidence="2" id="KW-0812">Transmembrane</keyword>